<keyword evidence="2" id="KW-1185">Reference proteome</keyword>
<name>A0A0P7AHP4_9FLAO</name>
<evidence type="ECO:0000313" key="2">
    <source>
        <dbReference type="Proteomes" id="UP000050280"/>
    </source>
</evidence>
<accession>A0A0P7AHP4</accession>
<protein>
    <submittedName>
        <fullName evidence="1">Uncharacterized protein</fullName>
    </submittedName>
</protein>
<sequence length="41" mass="4934">MLETSDKLYVKSKDFAFLTQFLFVFNVRLNRIYEGFSNHDV</sequence>
<reference evidence="1 2" key="1">
    <citation type="submission" date="2015-09" db="EMBL/GenBank/DDBJ databases">
        <title>Genome sequence of the marine flavobacterium Croceitalea dokdonensis DOKDO 023 that contains proton- and sodium-pumping rhodopsins.</title>
        <authorList>
            <person name="Kwon S.-K."/>
            <person name="Lee H.K."/>
            <person name="Kwak M.-J."/>
            <person name="Kim J.F."/>
        </authorList>
    </citation>
    <scope>NUCLEOTIDE SEQUENCE [LARGE SCALE GENOMIC DNA]</scope>
    <source>
        <strain evidence="1 2">DOKDO 023</strain>
    </source>
</reference>
<gene>
    <name evidence="1" type="ORF">I595_2586</name>
</gene>
<organism evidence="1 2">
    <name type="scientific">Croceitalea dokdonensis DOKDO 023</name>
    <dbReference type="NCBI Taxonomy" id="1300341"/>
    <lineage>
        <taxon>Bacteria</taxon>
        <taxon>Pseudomonadati</taxon>
        <taxon>Bacteroidota</taxon>
        <taxon>Flavobacteriia</taxon>
        <taxon>Flavobacteriales</taxon>
        <taxon>Flavobacteriaceae</taxon>
        <taxon>Croceitalea</taxon>
    </lineage>
</organism>
<dbReference type="AlphaFoldDB" id="A0A0P7AHP4"/>
<proteinExistence type="predicted"/>
<comment type="caution">
    <text evidence="1">The sequence shown here is derived from an EMBL/GenBank/DDBJ whole genome shotgun (WGS) entry which is preliminary data.</text>
</comment>
<evidence type="ECO:0000313" key="1">
    <source>
        <dbReference type="EMBL" id="KPM31320.1"/>
    </source>
</evidence>
<dbReference type="EMBL" id="LDJX01000005">
    <property type="protein sequence ID" value="KPM31320.1"/>
    <property type="molecule type" value="Genomic_DNA"/>
</dbReference>
<dbReference type="Proteomes" id="UP000050280">
    <property type="component" value="Unassembled WGS sequence"/>
</dbReference>